<protein>
    <submittedName>
        <fullName evidence="1">Rhomboid family intramembrane serine protease</fullName>
    </submittedName>
</protein>
<organism evidence="1 2">
    <name type="scientific">Hominisplanchenecus murintestinalis</name>
    <dbReference type="NCBI Taxonomy" id="2941517"/>
    <lineage>
        <taxon>Bacteria</taxon>
        <taxon>Bacillati</taxon>
        <taxon>Bacillota</taxon>
        <taxon>Clostridia</taxon>
        <taxon>Lachnospirales</taxon>
        <taxon>Lachnospiraceae</taxon>
        <taxon>Hominisplanchenecus</taxon>
    </lineage>
</organism>
<dbReference type="EMBL" id="SRZB01000007">
    <property type="protein sequence ID" value="TGX99516.1"/>
    <property type="molecule type" value="Genomic_DNA"/>
</dbReference>
<name>A0AC61R210_9FIRM</name>
<sequence length="209" mass="23522">MDEVKDFLKSRTFCNLFIIFVNIAVFLIMEIIGDTEDVEFMLRHGASYTPWIVGYKEYYRLVTCIFLHFGLDHLFNNMFALMFLGDGLERAVGKVRYLMIYLGGGILANVVSCALEYRTMDFSVSAGASGAVFAVIGALVYIVVVNRGRVDEFTGKRLVLMAALTLFEGFTSTGVDNAAHVGGFVFGLLFAVLLYKKPRQSRRESSWYY</sequence>
<evidence type="ECO:0000313" key="2">
    <source>
        <dbReference type="Proteomes" id="UP000307720"/>
    </source>
</evidence>
<gene>
    <name evidence="1" type="ORF">E5357_05480</name>
</gene>
<accession>A0AC61R210</accession>
<dbReference type="Proteomes" id="UP000307720">
    <property type="component" value="Unassembled WGS sequence"/>
</dbReference>
<reference evidence="1" key="1">
    <citation type="submission" date="2019-04" db="EMBL/GenBank/DDBJ databases">
        <title>Microbes associate with the intestines of laboratory mice.</title>
        <authorList>
            <person name="Navarre W."/>
            <person name="Wong E."/>
            <person name="Huang K."/>
            <person name="Tropini C."/>
            <person name="Ng K."/>
            <person name="Yu B."/>
        </authorList>
    </citation>
    <scope>NUCLEOTIDE SEQUENCE</scope>
    <source>
        <strain evidence="1">NM72_1-8</strain>
    </source>
</reference>
<comment type="caution">
    <text evidence="1">The sequence shown here is derived from an EMBL/GenBank/DDBJ whole genome shotgun (WGS) entry which is preliminary data.</text>
</comment>
<evidence type="ECO:0000313" key="1">
    <source>
        <dbReference type="EMBL" id="TGX99516.1"/>
    </source>
</evidence>
<keyword evidence="2" id="KW-1185">Reference proteome</keyword>
<keyword evidence="1" id="KW-0378">Hydrolase</keyword>
<proteinExistence type="predicted"/>
<keyword evidence="1" id="KW-0645">Protease</keyword>